<dbReference type="PANTHER" id="PTHR47690:SF1">
    <property type="entry name" value="GLUCOKINASE"/>
    <property type="match status" value="1"/>
</dbReference>
<evidence type="ECO:0000256" key="2">
    <source>
        <dbReference type="ARBA" id="ARBA00022777"/>
    </source>
</evidence>
<keyword evidence="2" id="KW-0418">Kinase</keyword>
<dbReference type="Pfam" id="PF02685">
    <property type="entry name" value="Glucokinase"/>
    <property type="match status" value="1"/>
</dbReference>
<dbReference type="Gene3D" id="3.30.420.40">
    <property type="match status" value="1"/>
</dbReference>
<dbReference type="InterPro" id="IPR050201">
    <property type="entry name" value="Bacterial_glucokinase"/>
</dbReference>
<dbReference type="SUPFAM" id="SSF53067">
    <property type="entry name" value="Actin-like ATPase domain"/>
    <property type="match status" value="1"/>
</dbReference>
<comment type="similarity">
    <text evidence="3">Belongs to the bacterial glucokinase family.</text>
</comment>
<dbReference type="InterPro" id="IPR003836">
    <property type="entry name" value="Glucokinase"/>
</dbReference>
<comment type="caution">
    <text evidence="4">The sequence shown here is derived from an EMBL/GenBank/DDBJ whole genome shotgun (WGS) entry which is preliminary data.</text>
</comment>
<keyword evidence="1" id="KW-0808">Transferase</keyword>
<gene>
    <name evidence="4" type="primary">glk</name>
    <name evidence="4" type="ORF">GCM10007053_22290</name>
</gene>
<dbReference type="PANTHER" id="PTHR47690">
    <property type="entry name" value="GLUCOKINASE"/>
    <property type="match status" value="1"/>
</dbReference>
<dbReference type="EMBL" id="BMYM01000002">
    <property type="protein sequence ID" value="GHD35408.1"/>
    <property type="molecule type" value="Genomic_DNA"/>
</dbReference>
<dbReference type="Proteomes" id="UP000644693">
    <property type="component" value="Unassembled WGS sequence"/>
</dbReference>
<evidence type="ECO:0000313" key="4">
    <source>
        <dbReference type="EMBL" id="GHD35408.1"/>
    </source>
</evidence>
<keyword evidence="5" id="KW-1185">Reference proteome</keyword>
<evidence type="ECO:0000256" key="1">
    <source>
        <dbReference type="ARBA" id="ARBA00022679"/>
    </source>
</evidence>
<accession>A0A918XJL1</accession>
<protein>
    <submittedName>
        <fullName evidence="4">Glucokinase</fullName>
    </submittedName>
</protein>
<dbReference type="Gene3D" id="3.40.367.20">
    <property type="match status" value="1"/>
</dbReference>
<dbReference type="GO" id="GO:0006096">
    <property type="term" value="P:glycolytic process"/>
    <property type="evidence" value="ECO:0007669"/>
    <property type="project" value="InterPro"/>
</dbReference>
<evidence type="ECO:0000313" key="5">
    <source>
        <dbReference type="Proteomes" id="UP000644693"/>
    </source>
</evidence>
<sequence>MSGARLRIVADVGGTNTRLALYDEGTAHFVAQQDFLNRHHPSLEALIKTWKAQHGIDCQRACLAIAAPLTGDQIAMINIDWRFSRSQFCRDLSLHQCLWLNDFAANAHALPGLSDSDTVTLNAGEPTDNAPLAVIGPGTGLGGATAAFDSAGQWQVRPAEPGMSSLAPANSQELELFGALLKHYPDIYAELLLSGPGLVRLHQTMAEQEGCACPAREPEAISAAYGEDKLCTDVVSQFCALLGSICGDFVLATGAFGGLYLAGGIAPKLLRALESEQFLQRFSAKGALQQQLSAVPIHVITHPRPGLIGAARAPL</sequence>
<dbReference type="InterPro" id="IPR043129">
    <property type="entry name" value="ATPase_NBD"/>
</dbReference>
<organism evidence="4 5">
    <name type="scientific">Parahalioglobus pacificus</name>
    <dbReference type="NCBI Taxonomy" id="930806"/>
    <lineage>
        <taxon>Bacteria</taxon>
        <taxon>Pseudomonadati</taxon>
        <taxon>Pseudomonadota</taxon>
        <taxon>Gammaproteobacteria</taxon>
        <taxon>Cellvibrionales</taxon>
        <taxon>Halieaceae</taxon>
        <taxon>Parahalioglobus</taxon>
    </lineage>
</organism>
<dbReference type="NCBIfam" id="TIGR00749">
    <property type="entry name" value="glk"/>
    <property type="match status" value="1"/>
</dbReference>
<name>A0A918XJL1_9GAMM</name>
<dbReference type="GO" id="GO:0005536">
    <property type="term" value="F:D-glucose binding"/>
    <property type="evidence" value="ECO:0007669"/>
    <property type="project" value="InterPro"/>
</dbReference>
<dbReference type="CDD" id="cd24008">
    <property type="entry name" value="ASKHA_NBD_GLK"/>
    <property type="match status" value="1"/>
</dbReference>
<reference evidence="4" key="1">
    <citation type="journal article" date="2014" name="Int. J. Syst. Evol. Microbiol.">
        <title>Complete genome sequence of Corynebacterium casei LMG S-19264T (=DSM 44701T), isolated from a smear-ripened cheese.</title>
        <authorList>
            <consortium name="US DOE Joint Genome Institute (JGI-PGF)"/>
            <person name="Walter F."/>
            <person name="Albersmeier A."/>
            <person name="Kalinowski J."/>
            <person name="Ruckert C."/>
        </authorList>
    </citation>
    <scope>NUCLEOTIDE SEQUENCE</scope>
    <source>
        <strain evidence="4">KCTC 23430</strain>
    </source>
</reference>
<evidence type="ECO:0000256" key="3">
    <source>
        <dbReference type="RuleBase" id="RU004046"/>
    </source>
</evidence>
<reference evidence="4" key="2">
    <citation type="submission" date="2020-09" db="EMBL/GenBank/DDBJ databases">
        <authorList>
            <person name="Sun Q."/>
            <person name="Kim S."/>
        </authorList>
    </citation>
    <scope>NUCLEOTIDE SEQUENCE</scope>
    <source>
        <strain evidence="4">KCTC 23430</strain>
    </source>
</reference>
<dbReference type="GO" id="GO:0005524">
    <property type="term" value="F:ATP binding"/>
    <property type="evidence" value="ECO:0007669"/>
    <property type="project" value="InterPro"/>
</dbReference>
<dbReference type="GO" id="GO:0005829">
    <property type="term" value="C:cytosol"/>
    <property type="evidence" value="ECO:0007669"/>
    <property type="project" value="TreeGrafter"/>
</dbReference>
<proteinExistence type="inferred from homology"/>
<dbReference type="GO" id="GO:0004340">
    <property type="term" value="F:glucokinase activity"/>
    <property type="evidence" value="ECO:0007669"/>
    <property type="project" value="InterPro"/>
</dbReference>
<dbReference type="AlphaFoldDB" id="A0A918XJL1"/>